<dbReference type="Proteomes" id="UP000235371">
    <property type="component" value="Unassembled WGS sequence"/>
</dbReference>
<keyword evidence="1" id="KW-0732">Signal</keyword>
<dbReference type="EMBL" id="KZ613913">
    <property type="protein sequence ID" value="PMD50751.1"/>
    <property type="molecule type" value="Genomic_DNA"/>
</dbReference>
<dbReference type="InParanoid" id="A0A2J6SJ19"/>
<accession>A0A2J6SJ19</accession>
<dbReference type="Pfam" id="PF08881">
    <property type="entry name" value="CVNH"/>
    <property type="match status" value="1"/>
</dbReference>
<evidence type="ECO:0000313" key="4">
    <source>
        <dbReference type="Proteomes" id="UP000235371"/>
    </source>
</evidence>
<reference evidence="3 4" key="1">
    <citation type="submission" date="2016-04" db="EMBL/GenBank/DDBJ databases">
        <title>A degradative enzymes factory behind the ericoid mycorrhizal symbiosis.</title>
        <authorList>
            <consortium name="DOE Joint Genome Institute"/>
            <person name="Martino E."/>
            <person name="Morin E."/>
            <person name="Grelet G."/>
            <person name="Kuo A."/>
            <person name="Kohler A."/>
            <person name="Daghino S."/>
            <person name="Barry K."/>
            <person name="Choi C."/>
            <person name="Cichocki N."/>
            <person name="Clum A."/>
            <person name="Copeland A."/>
            <person name="Hainaut M."/>
            <person name="Haridas S."/>
            <person name="Labutti K."/>
            <person name="Lindquist E."/>
            <person name="Lipzen A."/>
            <person name="Khouja H.-R."/>
            <person name="Murat C."/>
            <person name="Ohm R."/>
            <person name="Olson A."/>
            <person name="Spatafora J."/>
            <person name="Veneault-Fourrey C."/>
            <person name="Henrissat B."/>
            <person name="Grigoriev I."/>
            <person name="Martin F."/>
            <person name="Perotto S."/>
        </authorList>
    </citation>
    <scope>NUCLEOTIDE SEQUENCE [LARGE SCALE GENOMIC DNA]</scope>
    <source>
        <strain evidence="3 4">E</strain>
    </source>
</reference>
<dbReference type="GeneID" id="36592284"/>
<dbReference type="InterPro" id="IPR036673">
    <property type="entry name" value="Cyanovirin-N_sf"/>
</dbReference>
<evidence type="ECO:0000259" key="2">
    <source>
        <dbReference type="Pfam" id="PF08881"/>
    </source>
</evidence>
<dbReference type="Gene3D" id="2.30.60.10">
    <property type="entry name" value="Cyanovirin-N"/>
    <property type="match status" value="1"/>
</dbReference>
<organism evidence="3 4">
    <name type="scientific">Hyaloscypha bicolor E</name>
    <dbReference type="NCBI Taxonomy" id="1095630"/>
    <lineage>
        <taxon>Eukaryota</taxon>
        <taxon>Fungi</taxon>
        <taxon>Dikarya</taxon>
        <taxon>Ascomycota</taxon>
        <taxon>Pezizomycotina</taxon>
        <taxon>Leotiomycetes</taxon>
        <taxon>Helotiales</taxon>
        <taxon>Hyaloscyphaceae</taxon>
        <taxon>Hyaloscypha</taxon>
        <taxon>Hyaloscypha bicolor</taxon>
    </lineage>
</organism>
<name>A0A2J6SJ19_9HELO</name>
<dbReference type="SUPFAM" id="SSF51322">
    <property type="entry name" value="Cyanovirin-N"/>
    <property type="match status" value="1"/>
</dbReference>
<dbReference type="RefSeq" id="XP_024727655.1">
    <property type="nucleotide sequence ID" value="XM_024884207.1"/>
</dbReference>
<gene>
    <name evidence="3" type="ORF">K444DRAFT_638085</name>
</gene>
<dbReference type="AlphaFoldDB" id="A0A2J6SJ19"/>
<keyword evidence="4" id="KW-1185">Reference proteome</keyword>
<dbReference type="InterPro" id="IPR011058">
    <property type="entry name" value="Cyanovirin-N"/>
</dbReference>
<feature type="domain" description="Cyanovirin-N" evidence="2">
    <location>
        <begin position="36"/>
        <end position="89"/>
    </location>
</feature>
<feature type="chain" id="PRO_5014448507" description="Cyanovirin-N domain-containing protein" evidence="1">
    <location>
        <begin position="18"/>
        <end position="119"/>
    </location>
</feature>
<proteinExistence type="predicted"/>
<evidence type="ECO:0000313" key="3">
    <source>
        <dbReference type="EMBL" id="PMD50751.1"/>
    </source>
</evidence>
<protein>
    <recommendedName>
        <fullName evidence="2">Cyanovirin-N domain-containing protein</fullName>
    </recommendedName>
</protein>
<feature type="signal peptide" evidence="1">
    <location>
        <begin position="1"/>
        <end position="17"/>
    </location>
</feature>
<evidence type="ECO:0000256" key="1">
    <source>
        <dbReference type="SAM" id="SignalP"/>
    </source>
</evidence>
<sequence length="119" mass="12385">MKSSIILMAAAVQQALTAAIAIAEPGKLVERANWYDTCYSASLLSGTTILQAYCYNAAGSPHYTQLELNNCFNNNNGQIYVSNQVLNPSSTSKGMNSSAVLASDLAAAIAKCSLSSNGG</sequence>